<comment type="similarity">
    <text evidence="2">Belongs to the IPP isomerase type 1 family.</text>
</comment>
<keyword evidence="4" id="KW-0963">Cytoplasm</keyword>
<evidence type="ECO:0000256" key="1">
    <source>
        <dbReference type="ARBA" id="ARBA00004826"/>
    </source>
</evidence>
<evidence type="ECO:0000313" key="13">
    <source>
        <dbReference type="EMBL" id="TXC85343.1"/>
    </source>
</evidence>
<feature type="domain" description="Nudix hydrolase" evidence="12">
    <location>
        <begin position="29"/>
        <end position="161"/>
    </location>
</feature>
<dbReference type="InterPro" id="IPR000086">
    <property type="entry name" value="NUDIX_hydrolase_dom"/>
</dbReference>
<evidence type="ECO:0000313" key="14">
    <source>
        <dbReference type="Proteomes" id="UP000321168"/>
    </source>
</evidence>
<sequence length="177" mass="20518">MSKDFVVLVNLQDEEIGVMEKMEAHEKGMLHRAFSVFLFNDKGEMLLQQRAEHKYHSGGLWTNTCCSHPKPGETPIQGANRRLMEEMGIQADLEHQFSFAYKSDYENGLSEHEFDHVFFGSFNEAPILNPEEAMDWKYIGVEDLEKEVAENPKDYTSWFLICLPRVIENYKALQHNG</sequence>
<keyword evidence="8" id="KW-0414">Isoprene biosynthesis</keyword>
<dbReference type="HAMAP" id="MF_00202">
    <property type="entry name" value="Idi"/>
    <property type="match status" value="1"/>
</dbReference>
<gene>
    <name evidence="13" type="ORF">FRX97_01590</name>
</gene>
<evidence type="ECO:0000256" key="7">
    <source>
        <dbReference type="ARBA" id="ARBA00023211"/>
    </source>
</evidence>
<dbReference type="NCBIfam" id="NF002995">
    <property type="entry name" value="PRK03759.1"/>
    <property type="match status" value="1"/>
</dbReference>
<dbReference type="OrthoDB" id="9809458at2"/>
<organism evidence="13 14">
    <name type="scientific">Luteibaculum oceani</name>
    <dbReference type="NCBI Taxonomy" id="1294296"/>
    <lineage>
        <taxon>Bacteria</taxon>
        <taxon>Pseudomonadati</taxon>
        <taxon>Bacteroidota</taxon>
        <taxon>Flavobacteriia</taxon>
        <taxon>Flavobacteriales</taxon>
        <taxon>Luteibaculaceae</taxon>
        <taxon>Luteibaculum</taxon>
    </lineage>
</organism>
<dbReference type="GO" id="GO:0009240">
    <property type="term" value="P:isopentenyl diphosphate biosynthetic process"/>
    <property type="evidence" value="ECO:0007669"/>
    <property type="project" value="TreeGrafter"/>
</dbReference>
<comment type="caution">
    <text evidence="13">The sequence shown here is derived from an EMBL/GenBank/DDBJ whole genome shotgun (WGS) entry which is preliminary data.</text>
</comment>
<protein>
    <recommendedName>
        <fullName evidence="3 10">Isopentenyl-diphosphate delta-isomerase</fullName>
        <ecNumber evidence="3 10">5.3.3.2</ecNumber>
    </recommendedName>
</protein>
<evidence type="ECO:0000256" key="5">
    <source>
        <dbReference type="ARBA" id="ARBA00022723"/>
    </source>
</evidence>
<dbReference type="GO" id="GO:0004452">
    <property type="term" value="F:isopentenyl-diphosphate delta-isomerase activity"/>
    <property type="evidence" value="ECO:0007669"/>
    <property type="project" value="UniProtKB-UniRule"/>
</dbReference>
<dbReference type="PANTHER" id="PTHR10885:SF0">
    <property type="entry name" value="ISOPENTENYL-DIPHOSPHATE DELTA-ISOMERASE"/>
    <property type="match status" value="1"/>
</dbReference>
<dbReference type="CDD" id="cd02885">
    <property type="entry name" value="NUDIX_IPP_Isomerase"/>
    <property type="match status" value="1"/>
</dbReference>
<evidence type="ECO:0000256" key="4">
    <source>
        <dbReference type="ARBA" id="ARBA00022490"/>
    </source>
</evidence>
<dbReference type="GO" id="GO:0050992">
    <property type="term" value="P:dimethylallyl diphosphate biosynthetic process"/>
    <property type="evidence" value="ECO:0007669"/>
    <property type="project" value="UniProtKB-UniPathway"/>
</dbReference>
<accession>A0A5C6VIT1</accession>
<reference evidence="13 14" key="1">
    <citation type="submission" date="2019-08" db="EMBL/GenBank/DDBJ databases">
        <title>Genome of Luteibaculum oceani JCM 18817.</title>
        <authorList>
            <person name="Bowman J.P."/>
        </authorList>
    </citation>
    <scope>NUCLEOTIDE SEQUENCE [LARGE SCALE GENOMIC DNA]</scope>
    <source>
        <strain evidence="13 14">JCM 18817</strain>
    </source>
</reference>
<evidence type="ECO:0000256" key="8">
    <source>
        <dbReference type="ARBA" id="ARBA00023229"/>
    </source>
</evidence>
<dbReference type="Proteomes" id="UP000321168">
    <property type="component" value="Unassembled WGS sequence"/>
</dbReference>
<dbReference type="PIRSF" id="PIRSF018427">
    <property type="entry name" value="Isopntndiph_ism"/>
    <property type="match status" value="1"/>
</dbReference>
<dbReference type="UniPathway" id="UPA00059">
    <property type="reaction ID" value="UER00104"/>
</dbReference>
<keyword evidence="9 13" id="KW-0413">Isomerase</keyword>
<dbReference type="Pfam" id="PF00293">
    <property type="entry name" value="NUDIX"/>
    <property type="match status" value="1"/>
</dbReference>
<evidence type="ECO:0000259" key="12">
    <source>
        <dbReference type="PROSITE" id="PS51462"/>
    </source>
</evidence>
<comment type="pathway">
    <text evidence="1">Isoprenoid biosynthesis; dimethylallyl diphosphate biosynthesis; dimethylallyl diphosphate from isopentenyl diphosphate: step 1/1.</text>
</comment>
<keyword evidence="6" id="KW-0460">Magnesium</keyword>
<dbReference type="NCBIfam" id="TIGR02150">
    <property type="entry name" value="IPP_isom_1"/>
    <property type="match status" value="1"/>
</dbReference>
<feature type="active site" evidence="11">
    <location>
        <position position="113"/>
    </location>
</feature>
<dbReference type="GO" id="GO:0046872">
    <property type="term" value="F:metal ion binding"/>
    <property type="evidence" value="ECO:0007669"/>
    <property type="project" value="UniProtKB-KW"/>
</dbReference>
<dbReference type="InterPro" id="IPR011876">
    <property type="entry name" value="IsopentenylPP_isomerase_typ1"/>
</dbReference>
<evidence type="ECO:0000256" key="2">
    <source>
        <dbReference type="ARBA" id="ARBA00007579"/>
    </source>
</evidence>
<evidence type="ECO:0000256" key="11">
    <source>
        <dbReference type="PIRSR" id="PIRSR018427-1"/>
    </source>
</evidence>
<dbReference type="PANTHER" id="PTHR10885">
    <property type="entry name" value="ISOPENTENYL-DIPHOSPHATE DELTA-ISOMERASE"/>
    <property type="match status" value="1"/>
</dbReference>
<dbReference type="RefSeq" id="WP_147012687.1">
    <property type="nucleotide sequence ID" value="NZ_VORB01000001.1"/>
</dbReference>
<keyword evidence="5" id="KW-0479">Metal-binding</keyword>
<evidence type="ECO:0000256" key="6">
    <source>
        <dbReference type="ARBA" id="ARBA00022842"/>
    </source>
</evidence>
<dbReference type="InterPro" id="IPR015797">
    <property type="entry name" value="NUDIX_hydrolase-like_dom_sf"/>
</dbReference>
<evidence type="ECO:0000256" key="9">
    <source>
        <dbReference type="ARBA" id="ARBA00023235"/>
    </source>
</evidence>
<dbReference type="EMBL" id="VORB01000001">
    <property type="protein sequence ID" value="TXC85343.1"/>
    <property type="molecule type" value="Genomic_DNA"/>
</dbReference>
<name>A0A5C6VIT1_9FLAO</name>
<keyword evidence="14" id="KW-1185">Reference proteome</keyword>
<feature type="active site" evidence="11">
    <location>
        <position position="66"/>
    </location>
</feature>
<dbReference type="GO" id="GO:0005737">
    <property type="term" value="C:cytoplasm"/>
    <property type="evidence" value="ECO:0007669"/>
    <property type="project" value="TreeGrafter"/>
</dbReference>
<keyword evidence="7" id="KW-0464">Manganese</keyword>
<dbReference type="EC" id="5.3.3.2" evidence="3 10"/>
<evidence type="ECO:0000256" key="3">
    <source>
        <dbReference type="ARBA" id="ARBA00012057"/>
    </source>
</evidence>
<dbReference type="PROSITE" id="PS51462">
    <property type="entry name" value="NUDIX"/>
    <property type="match status" value="1"/>
</dbReference>
<dbReference type="InterPro" id="IPR056375">
    <property type="entry name" value="Idi_bact"/>
</dbReference>
<dbReference type="Gene3D" id="3.90.79.10">
    <property type="entry name" value="Nucleoside Triphosphate Pyrophosphohydrolase"/>
    <property type="match status" value="1"/>
</dbReference>
<dbReference type="AlphaFoldDB" id="A0A5C6VIT1"/>
<dbReference type="SUPFAM" id="SSF55811">
    <property type="entry name" value="Nudix"/>
    <property type="match status" value="1"/>
</dbReference>
<proteinExistence type="inferred from homology"/>
<evidence type="ECO:0000256" key="10">
    <source>
        <dbReference type="NCBIfam" id="TIGR02150"/>
    </source>
</evidence>